<sequence>MVKKVKTRAKQQLNKVERDVIILNKREHAEACERAYRWRHDQDACEVGGTPSLSRYAFNSQVASGKANASNGITKQRCRRPFKENRSGPRNGAREAGKAKRYIHWATKT</sequence>
<name>G0TV19_TRYVY</name>
<evidence type="ECO:0000313" key="2">
    <source>
        <dbReference type="EMBL" id="CCC48202.1"/>
    </source>
</evidence>
<feature type="compositionally biased region" description="Basic and acidic residues" evidence="1">
    <location>
        <begin position="81"/>
        <end position="98"/>
    </location>
</feature>
<accession>G0TV19</accession>
<organism evidence="2">
    <name type="scientific">Trypanosoma vivax (strain Y486)</name>
    <dbReference type="NCBI Taxonomy" id="1055687"/>
    <lineage>
        <taxon>Eukaryota</taxon>
        <taxon>Discoba</taxon>
        <taxon>Euglenozoa</taxon>
        <taxon>Kinetoplastea</taxon>
        <taxon>Metakinetoplastina</taxon>
        <taxon>Trypanosomatida</taxon>
        <taxon>Trypanosomatidae</taxon>
        <taxon>Trypanosoma</taxon>
        <taxon>Duttonella</taxon>
    </lineage>
</organism>
<dbReference type="EMBL" id="HE573021">
    <property type="protein sequence ID" value="CCC48202.1"/>
    <property type="molecule type" value="Genomic_DNA"/>
</dbReference>
<feature type="region of interest" description="Disordered" evidence="1">
    <location>
        <begin position="81"/>
        <end position="109"/>
    </location>
</feature>
<evidence type="ECO:0000256" key="1">
    <source>
        <dbReference type="SAM" id="MobiDB-lite"/>
    </source>
</evidence>
<gene>
    <name evidence="2" type="ORF">TVY486_0504050</name>
</gene>
<protein>
    <submittedName>
        <fullName evidence="2">Uncharacterized protein</fullName>
    </submittedName>
</protein>
<reference evidence="2" key="1">
    <citation type="journal article" date="2012" name="Proc. Natl. Acad. Sci. U.S.A.">
        <title>Antigenic diversity is generated by distinct evolutionary mechanisms in African trypanosome species.</title>
        <authorList>
            <person name="Jackson A.P."/>
            <person name="Berry A."/>
            <person name="Aslett M."/>
            <person name="Allison H.C."/>
            <person name="Burton P."/>
            <person name="Vavrova-Anderson J."/>
            <person name="Brown R."/>
            <person name="Browne H."/>
            <person name="Corton N."/>
            <person name="Hauser H."/>
            <person name="Gamble J."/>
            <person name="Gilderthorp R."/>
            <person name="Marcello L."/>
            <person name="McQuillan J."/>
            <person name="Otto T.D."/>
            <person name="Quail M.A."/>
            <person name="Sanders M.J."/>
            <person name="van Tonder A."/>
            <person name="Ginger M.L."/>
            <person name="Field M.C."/>
            <person name="Barry J.D."/>
            <person name="Hertz-Fowler C."/>
            <person name="Berriman M."/>
        </authorList>
    </citation>
    <scope>NUCLEOTIDE SEQUENCE</scope>
    <source>
        <strain evidence="2">Y486</strain>
    </source>
</reference>
<proteinExistence type="predicted"/>
<dbReference type="AlphaFoldDB" id="G0TV19"/>